<feature type="domain" description="YhcG N-terminal" evidence="2">
    <location>
        <begin position="19"/>
        <end position="186"/>
    </location>
</feature>
<dbReference type="InterPro" id="IPR011856">
    <property type="entry name" value="tRNA_endonuc-like_dom_sf"/>
</dbReference>
<evidence type="ECO:0000259" key="1">
    <source>
        <dbReference type="Pfam" id="PF06250"/>
    </source>
</evidence>
<feature type="domain" description="YhcG PDDEXK nuclease" evidence="1">
    <location>
        <begin position="213"/>
        <end position="367"/>
    </location>
</feature>
<evidence type="ECO:0000313" key="4">
    <source>
        <dbReference type="Proteomes" id="UP000297872"/>
    </source>
</evidence>
<dbReference type="PANTHER" id="PTHR30547">
    <property type="entry name" value="UNCHARACTERIZED PROTEIN YHCG-RELATED"/>
    <property type="match status" value="1"/>
</dbReference>
<evidence type="ECO:0000313" key="3">
    <source>
        <dbReference type="EMBL" id="TFH79683.1"/>
    </source>
</evidence>
<gene>
    <name evidence="3" type="ORF">EXN75_09855</name>
</gene>
<reference evidence="3 4" key="1">
    <citation type="submission" date="2019-02" db="EMBL/GenBank/DDBJ databases">
        <title>Draft Genome Sequence of the Prevotella sp. BCRC 81118, Isolated from Human Feces.</title>
        <authorList>
            <person name="Huang C.-H."/>
        </authorList>
    </citation>
    <scope>NUCLEOTIDE SEQUENCE [LARGE SCALE GENOMIC DNA]</scope>
    <source>
        <strain evidence="3 4">BCRC 81118</strain>
    </source>
</reference>
<organism evidence="3 4">
    <name type="scientific">Segatella hominis</name>
    <dbReference type="NCBI Taxonomy" id="2518605"/>
    <lineage>
        <taxon>Bacteria</taxon>
        <taxon>Pseudomonadati</taxon>
        <taxon>Bacteroidota</taxon>
        <taxon>Bacteroidia</taxon>
        <taxon>Bacteroidales</taxon>
        <taxon>Prevotellaceae</taxon>
        <taxon>Segatella</taxon>
    </lineage>
</organism>
<protein>
    <submittedName>
        <fullName evidence="3">DUF1016 domain-containing protein</fullName>
    </submittedName>
</protein>
<name>A0A4Y8VHV1_9BACT</name>
<dbReference type="Gene3D" id="3.40.1350.10">
    <property type="match status" value="1"/>
</dbReference>
<accession>A0A4Y8VHV1</accession>
<dbReference type="InterPro" id="IPR053148">
    <property type="entry name" value="PD-DEXK-like_domain"/>
</dbReference>
<dbReference type="AlphaFoldDB" id="A0A4Y8VHV1"/>
<keyword evidence="4" id="KW-1185">Reference proteome</keyword>
<dbReference type="InterPro" id="IPR009362">
    <property type="entry name" value="YhcG_C"/>
</dbReference>
<sequence length="385" mass="45488">MKQPRKKYNDEDNMLVNDLRSIVSKARSKAFAAVNYSLVERNWRIGQRIVEQEQNGASRAEYGKHVIEIASAALTEEFGKGFSETNIMNFKKFYLKFKELTIPQTLSEEFKKQKHQTLSDESSLLPQKGQTQSAQFELRLLPWSHYERLIRVEDKKAREWYAKEAFEQGWSFRTLNRNINTLYYERLLMSKKKQPVVNEMQDKTKAYQQDKLEYIKSPVVMEFLGLPSDSSLKESKLESAIIDNLEKFLMEMGKGYALVARQQHIRTEENDYYIDLVFYNYLIKSFILVDLKVNRITYQDVGQMDMYLQMYDKMKKGPDDNPTIGIILCAETDSDVARYSTLAKNDQMFAAKYKLYLPDKEDLRREIERQKELYLMTHPEENEKE</sequence>
<dbReference type="PANTHER" id="PTHR30547:SF5">
    <property type="entry name" value="NUCLEASE YHCG-RELATED"/>
    <property type="match status" value="1"/>
</dbReference>
<dbReference type="GO" id="GO:0003676">
    <property type="term" value="F:nucleic acid binding"/>
    <property type="evidence" value="ECO:0007669"/>
    <property type="project" value="InterPro"/>
</dbReference>
<dbReference type="OrthoDB" id="9801263at2"/>
<dbReference type="Proteomes" id="UP000297872">
    <property type="component" value="Unassembled WGS sequence"/>
</dbReference>
<dbReference type="InterPro" id="IPR041527">
    <property type="entry name" value="YhcG_N"/>
</dbReference>
<dbReference type="EMBL" id="SGVY01000024">
    <property type="protein sequence ID" value="TFH79683.1"/>
    <property type="molecule type" value="Genomic_DNA"/>
</dbReference>
<dbReference type="Pfam" id="PF06250">
    <property type="entry name" value="YhcG_C"/>
    <property type="match status" value="1"/>
</dbReference>
<comment type="caution">
    <text evidence="3">The sequence shown here is derived from an EMBL/GenBank/DDBJ whole genome shotgun (WGS) entry which is preliminary data.</text>
</comment>
<evidence type="ECO:0000259" key="2">
    <source>
        <dbReference type="Pfam" id="PF17761"/>
    </source>
</evidence>
<proteinExistence type="predicted"/>
<dbReference type="Pfam" id="PF17761">
    <property type="entry name" value="DUF1016_N"/>
    <property type="match status" value="1"/>
</dbReference>